<dbReference type="EMBL" id="RXNS01000005">
    <property type="protein sequence ID" value="RTR05357.1"/>
    <property type="molecule type" value="Genomic_DNA"/>
</dbReference>
<sequence>MIGLRRMGGYFIGLNVRRLKRVAFIMSGHRDYRTRRYFPLDLGLAPSVDRIMDFRNFGYMPVDLGPALTSELIAASERKIGEIGVEGTVPINGTRFFRDALQQSDYDPGSPFMRFALDESILNTVGQYLDSAPLIASIELIYSMPSGVSEDDRSKSQWFHRDHIGKKIAKLFVYIRDVERQNGPLRFIPLEASKKVPWWQQIPHHIPDEIMGKYVDEGELVEYCGEAGSAVFVDTDRLFHCGSRCSEPRLAFIVNYTTGFNYRGRCISKLWLPENTSEHRLSRLQRLALGQPS</sequence>
<comment type="caution">
    <text evidence="1">The sequence shown here is derived from an EMBL/GenBank/DDBJ whole genome shotgun (WGS) entry which is preliminary data.</text>
</comment>
<gene>
    <name evidence="1" type="ORF">EKG36_07165</name>
</gene>
<reference evidence="1 2" key="1">
    <citation type="submission" date="2018-12" db="EMBL/GenBank/DDBJ databases">
        <authorList>
            <person name="Yu L."/>
        </authorList>
    </citation>
    <scope>NUCLEOTIDE SEQUENCE [LARGE SCALE GENOMIC DNA]</scope>
    <source>
        <strain evidence="1 2">11S</strain>
    </source>
</reference>
<keyword evidence="2" id="KW-1185">Reference proteome</keyword>
<name>A0A431V509_9GAMM</name>
<proteinExistence type="predicted"/>
<evidence type="ECO:0000313" key="2">
    <source>
        <dbReference type="Proteomes" id="UP000267400"/>
    </source>
</evidence>
<evidence type="ECO:0008006" key="3">
    <source>
        <dbReference type="Google" id="ProtNLM"/>
    </source>
</evidence>
<dbReference type="Gene3D" id="2.60.120.620">
    <property type="entry name" value="q2cbj1_9rhob like domain"/>
    <property type="match status" value="1"/>
</dbReference>
<protein>
    <recommendedName>
        <fullName evidence="3">Phytanoyl-CoA dioxygenase</fullName>
    </recommendedName>
</protein>
<dbReference type="AlphaFoldDB" id="A0A431V509"/>
<accession>A0A431V509</accession>
<dbReference type="SUPFAM" id="SSF51197">
    <property type="entry name" value="Clavaminate synthase-like"/>
    <property type="match status" value="1"/>
</dbReference>
<evidence type="ECO:0000313" key="1">
    <source>
        <dbReference type="EMBL" id="RTR05357.1"/>
    </source>
</evidence>
<organism evidence="1 2">
    <name type="scientific">Halomonas nitroreducens</name>
    <dbReference type="NCBI Taxonomy" id="447425"/>
    <lineage>
        <taxon>Bacteria</taxon>
        <taxon>Pseudomonadati</taxon>
        <taxon>Pseudomonadota</taxon>
        <taxon>Gammaproteobacteria</taxon>
        <taxon>Oceanospirillales</taxon>
        <taxon>Halomonadaceae</taxon>
        <taxon>Halomonas</taxon>
    </lineage>
</organism>
<dbReference type="Proteomes" id="UP000267400">
    <property type="component" value="Unassembled WGS sequence"/>
</dbReference>
<dbReference type="OrthoDB" id="467001at2"/>
<dbReference type="RefSeq" id="WP_126482511.1">
    <property type="nucleotide sequence ID" value="NZ_RXNS01000005.1"/>
</dbReference>